<gene>
    <name evidence="1" type="ORF">PF008_g30365</name>
</gene>
<comment type="caution">
    <text evidence="1">The sequence shown here is derived from an EMBL/GenBank/DDBJ whole genome shotgun (WGS) entry which is preliminary data.</text>
</comment>
<dbReference type="Proteomes" id="UP000486351">
    <property type="component" value="Unassembled WGS sequence"/>
</dbReference>
<dbReference type="EMBL" id="QXFY01005656">
    <property type="protein sequence ID" value="KAE9271393.1"/>
    <property type="molecule type" value="Genomic_DNA"/>
</dbReference>
<name>A0A6G0Q5S6_9STRA</name>
<reference evidence="1 2" key="1">
    <citation type="submission" date="2018-09" db="EMBL/GenBank/DDBJ databases">
        <title>Genomic investigation of the strawberry pathogen Phytophthora fragariae indicates pathogenicity is determined by transcriptional variation in three key races.</title>
        <authorList>
            <person name="Adams T.M."/>
            <person name="Armitage A.D."/>
            <person name="Sobczyk M.K."/>
            <person name="Bates H.J."/>
            <person name="Dunwell J.M."/>
            <person name="Nellist C.F."/>
            <person name="Harrison R.J."/>
        </authorList>
    </citation>
    <scope>NUCLEOTIDE SEQUENCE [LARGE SCALE GENOMIC DNA]</scope>
    <source>
        <strain evidence="1 2">NOV-77</strain>
    </source>
</reference>
<evidence type="ECO:0000313" key="2">
    <source>
        <dbReference type="Proteomes" id="UP000486351"/>
    </source>
</evidence>
<evidence type="ECO:0000313" key="1">
    <source>
        <dbReference type="EMBL" id="KAE9271393.1"/>
    </source>
</evidence>
<sequence>MLPSDGTPRSRYVEIHAKNAPPGISYADACALVSVTMMGDPKSPSDSAA</sequence>
<proteinExistence type="predicted"/>
<dbReference type="AlphaFoldDB" id="A0A6G0Q5S6"/>
<organism evidence="1 2">
    <name type="scientific">Phytophthora fragariae</name>
    <dbReference type="NCBI Taxonomy" id="53985"/>
    <lineage>
        <taxon>Eukaryota</taxon>
        <taxon>Sar</taxon>
        <taxon>Stramenopiles</taxon>
        <taxon>Oomycota</taxon>
        <taxon>Peronosporomycetes</taxon>
        <taxon>Peronosporales</taxon>
        <taxon>Peronosporaceae</taxon>
        <taxon>Phytophthora</taxon>
    </lineage>
</organism>
<protein>
    <submittedName>
        <fullName evidence="1">Uncharacterized protein</fullName>
    </submittedName>
</protein>
<accession>A0A6G0Q5S6</accession>